<dbReference type="CDD" id="cd18186">
    <property type="entry name" value="BTB_POZ_ZBTB_KLHL-like"/>
    <property type="match status" value="1"/>
</dbReference>
<dbReference type="InterPro" id="IPR011333">
    <property type="entry name" value="SKP1/BTB/POZ_sf"/>
</dbReference>
<dbReference type="PROSITE" id="PS50097">
    <property type="entry name" value="BTB"/>
    <property type="match status" value="1"/>
</dbReference>
<gene>
    <name evidence="2" type="ORF">BCON_0243g00130</name>
</gene>
<feature type="domain" description="BTB" evidence="1">
    <location>
        <begin position="23"/>
        <end position="89"/>
    </location>
</feature>
<dbReference type="Gene3D" id="3.30.710.10">
    <property type="entry name" value="Potassium Channel Kv1.1, Chain A"/>
    <property type="match status" value="1"/>
</dbReference>
<dbReference type="OrthoDB" id="6359816at2759"/>
<sequence length="246" mass="28799">MSNSEPALSAITDKTFRQRTGVDMVHLYVGEEKEHFRVHKAILCDKIPYFEKIFKDGGFIESLTSTAYFPEDHASTFDILIEWAYTGMLPPICLAPRDKVLRWDFGEFYILLDKLCLFDLMDEAMDMFRKTENYTDEHYAGEDMIILYSRLYQDSPLRRYLLDCLLYRFSQKGENVEDLWSPTSMDVIFEAEDNLAIDYLETLRTSYGEEMPDPTIGDDCIYHCHKEMERRSQSKSPIPLPPQSNL</sequence>
<protein>
    <recommendedName>
        <fullName evidence="1">BTB domain-containing protein</fullName>
    </recommendedName>
</protein>
<reference evidence="2 3" key="1">
    <citation type="submission" date="2017-12" db="EMBL/GenBank/DDBJ databases">
        <title>Comparative genomics of Botrytis spp.</title>
        <authorList>
            <person name="Valero-Jimenez C.A."/>
            <person name="Tapia P."/>
            <person name="Veloso J."/>
            <person name="Silva-Moreno E."/>
            <person name="Staats M."/>
            <person name="Valdes J.H."/>
            <person name="Van Kan J.A.L."/>
        </authorList>
    </citation>
    <scope>NUCLEOTIDE SEQUENCE [LARGE SCALE GENOMIC DNA]</scope>
    <source>
        <strain evidence="2 3">MUCL11595</strain>
    </source>
</reference>
<evidence type="ECO:0000259" key="1">
    <source>
        <dbReference type="PROSITE" id="PS50097"/>
    </source>
</evidence>
<evidence type="ECO:0000313" key="2">
    <source>
        <dbReference type="EMBL" id="TGO48341.1"/>
    </source>
</evidence>
<dbReference type="PANTHER" id="PTHR47843">
    <property type="entry name" value="BTB DOMAIN-CONTAINING PROTEIN-RELATED"/>
    <property type="match status" value="1"/>
</dbReference>
<dbReference type="Pfam" id="PF00651">
    <property type="entry name" value="BTB"/>
    <property type="match status" value="1"/>
</dbReference>
<dbReference type="SUPFAM" id="SSF54695">
    <property type="entry name" value="POZ domain"/>
    <property type="match status" value="1"/>
</dbReference>
<keyword evidence="3" id="KW-1185">Reference proteome</keyword>
<dbReference type="InterPro" id="IPR000210">
    <property type="entry name" value="BTB/POZ_dom"/>
</dbReference>
<organism evidence="2 3">
    <name type="scientific">Botryotinia convoluta</name>
    <dbReference type="NCBI Taxonomy" id="54673"/>
    <lineage>
        <taxon>Eukaryota</taxon>
        <taxon>Fungi</taxon>
        <taxon>Dikarya</taxon>
        <taxon>Ascomycota</taxon>
        <taxon>Pezizomycotina</taxon>
        <taxon>Leotiomycetes</taxon>
        <taxon>Helotiales</taxon>
        <taxon>Sclerotiniaceae</taxon>
        <taxon>Botryotinia</taxon>
    </lineage>
</organism>
<accession>A0A4Z1HID9</accession>
<comment type="caution">
    <text evidence="2">The sequence shown here is derived from an EMBL/GenBank/DDBJ whole genome shotgun (WGS) entry which is preliminary data.</text>
</comment>
<dbReference type="AlphaFoldDB" id="A0A4Z1HID9"/>
<proteinExistence type="predicted"/>
<dbReference type="Proteomes" id="UP000297527">
    <property type="component" value="Unassembled WGS sequence"/>
</dbReference>
<dbReference type="EMBL" id="PQXN01000242">
    <property type="protein sequence ID" value="TGO48341.1"/>
    <property type="molecule type" value="Genomic_DNA"/>
</dbReference>
<dbReference type="SMART" id="SM00225">
    <property type="entry name" value="BTB"/>
    <property type="match status" value="1"/>
</dbReference>
<evidence type="ECO:0000313" key="3">
    <source>
        <dbReference type="Proteomes" id="UP000297527"/>
    </source>
</evidence>
<name>A0A4Z1HID9_9HELO</name>